<keyword evidence="10" id="KW-1185">Reference proteome</keyword>
<dbReference type="Proteomes" id="UP000199236">
    <property type="component" value="Unassembled WGS sequence"/>
</dbReference>
<evidence type="ECO:0000313" key="9">
    <source>
        <dbReference type="EMBL" id="SFO97693.1"/>
    </source>
</evidence>
<keyword evidence="7" id="KW-0813">Transport</keyword>
<keyword evidence="6 7" id="KW-0472">Membrane</keyword>
<reference evidence="9 10" key="1">
    <citation type="submission" date="2016-10" db="EMBL/GenBank/DDBJ databases">
        <authorList>
            <person name="de Groot N.N."/>
        </authorList>
    </citation>
    <scope>NUCLEOTIDE SEQUENCE [LARGE SCALE GENOMIC DNA]</scope>
    <source>
        <strain evidence="9 10">CGMCC 1.9157</strain>
    </source>
</reference>
<feature type="domain" description="TRAP C4-dicarboxylate transport system permease DctM subunit" evidence="8">
    <location>
        <begin position="8"/>
        <end position="414"/>
    </location>
</feature>
<evidence type="ECO:0000256" key="3">
    <source>
        <dbReference type="ARBA" id="ARBA00022519"/>
    </source>
</evidence>
<feature type="transmembrane region" description="Helical" evidence="7">
    <location>
        <begin position="53"/>
        <end position="71"/>
    </location>
</feature>
<dbReference type="GO" id="GO:0005886">
    <property type="term" value="C:plasma membrane"/>
    <property type="evidence" value="ECO:0007669"/>
    <property type="project" value="UniProtKB-SubCell"/>
</dbReference>
<dbReference type="PANTHER" id="PTHR33362:SF3">
    <property type="entry name" value="SIALIC ACID TRAP TRANSPORTER PERMEASE PROTEIN SIAT"/>
    <property type="match status" value="1"/>
</dbReference>
<dbReference type="Pfam" id="PF06808">
    <property type="entry name" value="DctM"/>
    <property type="match status" value="1"/>
</dbReference>
<evidence type="ECO:0000256" key="2">
    <source>
        <dbReference type="ARBA" id="ARBA00022475"/>
    </source>
</evidence>
<feature type="transmembrane region" description="Helical" evidence="7">
    <location>
        <begin position="7"/>
        <end position="33"/>
    </location>
</feature>
<keyword evidence="4 7" id="KW-0812">Transmembrane</keyword>
<keyword evidence="2" id="KW-1003">Cell membrane</keyword>
<dbReference type="EMBL" id="FOVR01000017">
    <property type="protein sequence ID" value="SFO97693.1"/>
    <property type="molecule type" value="Genomic_DNA"/>
</dbReference>
<accession>A0A1I5LKJ5</accession>
<comment type="similarity">
    <text evidence="7">Belongs to the TRAP transporter large permease family.</text>
</comment>
<gene>
    <name evidence="9" type="ORF">SAMN04488056_11729</name>
</gene>
<feature type="transmembrane region" description="Helical" evidence="7">
    <location>
        <begin position="212"/>
        <end position="233"/>
    </location>
</feature>
<dbReference type="OrthoDB" id="9790209at2"/>
<evidence type="ECO:0000256" key="7">
    <source>
        <dbReference type="RuleBase" id="RU369079"/>
    </source>
</evidence>
<dbReference type="PANTHER" id="PTHR33362">
    <property type="entry name" value="SIALIC ACID TRAP TRANSPORTER PERMEASE PROTEIN SIAT-RELATED"/>
    <property type="match status" value="1"/>
</dbReference>
<feature type="transmembrane region" description="Helical" evidence="7">
    <location>
        <begin position="356"/>
        <end position="377"/>
    </location>
</feature>
<dbReference type="STRING" id="655353.SAMN04488056_11729"/>
<comment type="caution">
    <text evidence="7">Lacks conserved residue(s) required for the propagation of feature annotation.</text>
</comment>
<evidence type="ECO:0000313" key="10">
    <source>
        <dbReference type="Proteomes" id="UP000199236"/>
    </source>
</evidence>
<sequence>MLTVSIILLLLVLIACGLPLFFSIGISSMVYFYMADINLALMGQRMSGAVDSFLILAIPFFFLAGELMNACKLTDRIINLARAFVGHIDGGLAQVNIFASLIFSGMSGSPTADTTALGSVLIPAMKREGYPAPFSAAVTVASSMVGPMVPPSVALVIYGTLADVSIGRLLLAGILPGVVIVGTQMVFTYFYARHKKFPKYERASMEEACTAVKQGGAALLFPIIIVGGILGGIFSPTEAAAVAVLYALCLGFIYKNVSLKDITDAIIKTGLGSARILAIISVASTFSWIMVREGVPLAIASAISNISDDPTIVFFLIVAMLLVVGLLMVASSAEIVLTPILVPVILQFGIDPVHFGVLMVFTLIIGGATPPVGVLMFIAQDIAEISHGKMVKAMLPYYLPIFIAVVLLVMFPQISLFLPNLVFGS</sequence>
<protein>
    <recommendedName>
        <fullName evidence="7">TRAP transporter large permease protein</fullName>
    </recommendedName>
</protein>
<feature type="transmembrane region" description="Helical" evidence="7">
    <location>
        <begin position="239"/>
        <end position="257"/>
    </location>
</feature>
<name>A0A1I5LKJ5_9HYPH</name>
<evidence type="ECO:0000256" key="4">
    <source>
        <dbReference type="ARBA" id="ARBA00022692"/>
    </source>
</evidence>
<feature type="transmembrane region" description="Helical" evidence="7">
    <location>
        <begin position="397"/>
        <end position="418"/>
    </location>
</feature>
<dbReference type="InterPro" id="IPR010656">
    <property type="entry name" value="DctM"/>
</dbReference>
<organism evidence="9 10">
    <name type="scientific">Cohaesibacter marisflavi</name>
    <dbReference type="NCBI Taxonomy" id="655353"/>
    <lineage>
        <taxon>Bacteria</taxon>
        <taxon>Pseudomonadati</taxon>
        <taxon>Pseudomonadota</taxon>
        <taxon>Alphaproteobacteria</taxon>
        <taxon>Hyphomicrobiales</taxon>
        <taxon>Cohaesibacteraceae</taxon>
    </lineage>
</organism>
<feature type="transmembrane region" description="Helical" evidence="7">
    <location>
        <begin position="311"/>
        <end position="330"/>
    </location>
</feature>
<evidence type="ECO:0000256" key="1">
    <source>
        <dbReference type="ARBA" id="ARBA00004429"/>
    </source>
</evidence>
<dbReference type="InterPro" id="IPR004681">
    <property type="entry name" value="TRAP_DctM"/>
</dbReference>
<dbReference type="GO" id="GO:0022857">
    <property type="term" value="F:transmembrane transporter activity"/>
    <property type="evidence" value="ECO:0007669"/>
    <property type="project" value="UniProtKB-UniRule"/>
</dbReference>
<dbReference type="AlphaFoldDB" id="A0A1I5LKJ5"/>
<evidence type="ECO:0000256" key="6">
    <source>
        <dbReference type="ARBA" id="ARBA00023136"/>
    </source>
</evidence>
<dbReference type="PIRSF" id="PIRSF006066">
    <property type="entry name" value="HI0050"/>
    <property type="match status" value="1"/>
</dbReference>
<keyword evidence="5 7" id="KW-1133">Transmembrane helix</keyword>
<comment type="subunit">
    <text evidence="7">The complex comprises the extracytoplasmic solute receptor protein and the two transmembrane proteins.</text>
</comment>
<proteinExistence type="inferred from homology"/>
<keyword evidence="3 7" id="KW-0997">Cell inner membrane</keyword>
<comment type="function">
    <text evidence="7">Part of the tripartite ATP-independent periplasmic (TRAP) transport system.</text>
</comment>
<evidence type="ECO:0000259" key="8">
    <source>
        <dbReference type="Pfam" id="PF06808"/>
    </source>
</evidence>
<feature type="transmembrane region" description="Helical" evidence="7">
    <location>
        <begin position="170"/>
        <end position="192"/>
    </location>
</feature>
<comment type="subcellular location">
    <subcellularLocation>
        <location evidence="1 7">Cell inner membrane</location>
        <topology evidence="1 7">Multi-pass membrane protein</topology>
    </subcellularLocation>
</comment>
<dbReference type="NCBIfam" id="TIGR00786">
    <property type="entry name" value="dctM"/>
    <property type="match status" value="1"/>
</dbReference>
<evidence type="ECO:0000256" key="5">
    <source>
        <dbReference type="ARBA" id="ARBA00022989"/>
    </source>
</evidence>